<comment type="caution">
    <text evidence="2">The sequence shown here is derived from an EMBL/GenBank/DDBJ whole genome shotgun (WGS) entry which is preliminary data.</text>
</comment>
<feature type="region of interest" description="Disordered" evidence="1">
    <location>
        <begin position="53"/>
        <end position="106"/>
    </location>
</feature>
<proteinExistence type="predicted"/>
<reference evidence="2 3" key="1">
    <citation type="journal article" date="2023" name="G3 (Bethesda)">
        <title>A chromosome-length genome assembly and annotation of blackberry (Rubus argutus, cv. 'Hillquist').</title>
        <authorList>
            <person name="Bruna T."/>
            <person name="Aryal R."/>
            <person name="Dudchenko O."/>
            <person name="Sargent D.J."/>
            <person name="Mead D."/>
            <person name="Buti M."/>
            <person name="Cavallini A."/>
            <person name="Hytonen T."/>
            <person name="Andres J."/>
            <person name="Pham M."/>
            <person name="Weisz D."/>
            <person name="Mascagni F."/>
            <person name="Usai G."/>
            <person name="Natali L."/>
            <person name="Bassil N."/>
            <person name="Fernandez G.E."/>
            <person name="Lomsadze A."/>
            <person name="Armour M."/>
            <person name="Olukolu B."/>
            <person name="Poorten T."/>
            <person name="Britton C."/>
            <person name="Davik J."/>
            <person name="Ashrafi H."/>
            <person name="Aiden E.L."/>
            <person name="Borodovsky M."/>
            <person name="Worthington M."/>
        </authorList>
    </citation>
    <scope>NUCLEOTIDE SEQUENCE [LARGE SCALE GENOMIC DNA]</scope>
    <source>
        <strain evidence="2">PI 553951</strain>
    </source>
</reference>
<name>A0AAW1VPT0_RUBAR</name>
<feature type="compositionally biased region" description="Low complexity" evidence="1">
    <location>
        <begin position="1"/>
        <end position="13"/>
    </location>
</feature>
<gene>
    <name evidence="2" type="ORF">M0R45_000289</name>
</gene>
<accession>A0AAW1VPT0</accession>
<dbReference type="AlphaFoldDB" id="A0AAW1VPT0"/>
<evidence type="ECO:0000313" key="3">
    <source>
        <dbReference type="Proteomes" id="UP001457282"/>
    </source>
</evidence>
<dbReference type="EMBL" id="JBEDUW010000150">
    <property type="protein sequence ID" value="KAK9905315.1"/>
    <property type="molecule type" value="Genomic_DNA"/>
</dbReference>
<evidence type="ECO:0000313" key="2">
    <source>
        <dbReference type="EMBL" id="KAK9905315.1"/>
    </source>
</evidence>
<protein>
    <submittedName>
        <fullName evidence="2">Uncharacterized protein</fullName>
    </submittedName>
</protein>
<dbReference type="Proteomes" id="UP001457282">
    <property type="component" value="Unassembled WGS sequence"/>
</dbReference>
<feature type="compositionally biased region" description="Basic and acidic residues" evidence="1">
    <location>
        <begin position="14"/>
        <end position="31"/>
    </location>
</feature>
<keyword evidence="3" id="KW-1185">Reference proteome</keyword>
<feature type="region of interest" description="Disordered" evidence="1">
    <location>
        <begin position="1"/>
        <end position="32"/>
    </location>
</feature>
<organism evidence="2 3">
    <name type="scientific">Rubus argutus</name>
    <name type="common">Southern blackberry</name>
    <dbReference type="NCBI Taxonomy" id="59490"/>
    <lineage>
        <taxon>Eukaryota</taxon>
        <taxon>Viridiplantae</taxon>
        <taxon>Streptophyta</taxon>
        <taxon>Embryophyta</taxon>
        <taxon>Tracheophyta</taxon>
        <taxon>Spermatophyta</taxon>
        <taxon>Magnoliopsida</taxon>
        <taxon>eudicotyledons</taxon>
        <taxon>Gunneridae</taxon>
        <taxon>Pentapetalae</taxon>
        <taxon>rosids</taxon>
        <taxon>fabids</taxon>
        <taxon>Rosales</taxon>
        <taxon>Rosaceae</taxon>
        <taxon>Rosoideae</taxon>
        <taxon>Rosoideae incertae sedis</taxon>
        <taxon>Rubus</taxon>
    </lineage>
</organism>
<sequence>MANSPNGGNNSNGGDREREALSRAEYRDYQERTQQTLRDIQAILARLIVDPNNNRVPVRDHVHNQRQPLNEDSSSDEDYAEDMFRNMEGAGGHQRHNNHGANRDFA</sequence>
<evidence type="ECO:0000256" key="1">
    <source>
        <dbReference type="SAM" id="MobiDB-lite"/>
    </source>
</evidence>